<sequence>MTTRFRTPLTNALPIPQPTSRSNGKPKLSYYTGPRSRDLDNSFQSHSDSVSRSRYETLLSDGAGTSAAAFAGNRHNSNMVTSTDSQVIRCEELSPTMQNIVNEFFRQQKRKSLAKLRRNSMGKKRQGSPNVLGQFSFQSDCDPAYGLLQTGTVTGPYSDQLMQVTAYGQPSNNYNRAEMIIENTGQNTSSRTVAMTTNTGQYTYSHTEVMLRNVSQNASNSNEAMITNAGKNASSHIEAVIRNTSQNSSSSTEAMAIDTHQSVPSSESCAQRLPELGNAMSENTPTRFASQSLSERLLIKQEDFDGSVIHYGVNSDDACAFSKASARTEENNGLYAEIDPDQSFRLLTALKLSKRGIERAQGKLPQKYRDRLSKVRKSKIVRPLTVEVRHLAV</sequence>
<evidence type="ECO:0000256" key="1">
    <source>
        <dbReference type="SAM" id="MobiDB-lite"/>
    </source>
</evidence>
<proteinExistence type="predicted"/>
<protein>
    <submittedName>
        <fullName evidence="2">5833_t:CDS:1</fullName>
    </submittedName>
</protein>
<reference evidence="2" key="1">
    <citation type="submission" date="2021-06" db="EMBL/GenBank/DDBJ databases">
        <authorList>
            <person name="Kallberg Y."/>
            <person name="Tangrot J."/>
            <person name="Rosling A."/>
        </authorList>
    </citation>
    <scope>NUCLEOTIDE SEQUENCE</scope>
    <source>
        <strain evidence="2">BR232B</strain>
    </source>
</reference>
<evidence type="ECO:0000313" key="2">
    <source>
        <dbReference type="EMBL" id="CAG8561931.1"/>
    </source>
</evidence>
<keyword evidence="3" id="KW-1185">Reference proteome</keyword>
<feature type="region of interest" description="Disordered" evidence="1">
    <location>
        <begin position="1"/>
        <end position="50"/>
    </location>
</feature>
<evidence type="ECO:0000313" key="3">
    <source>
        <dbReference type="Proteomes" id="UP000789739"/>
    </source>
</evidence>
<dbReference type="EMBL" id="CAJVPI010000676">
    <property type="protein sequence ID" value="CAG8561931.1"/>
    <property type="molecule type" value="Genomic_DNA"/>
</dbReference>
<comment type="caution">
    <text evidence="2">The sequence shown here is derived from an EMBL/GenBank/DDBJ whole genome shotgun (WGS) entry which is preliminary data.</text>
</comment>
<organism evidence="2 3">
    <name type="scientific">Paraglomus brasilianum</name>
    <dbReference type="NCBI Taxonomy" id="144538"/>
    <lineage>
        <taxon>Eukaryota</taxon>
        <taxon>Fungi</taxon>
        <taxon>Fungi incertae sedis</taxon>
        <taxon>Mucoromycota</taxon>
        <taxon>Glomeromycotina</taxon>
        <taxon>Glomeromycetes</taxon>
        <taxon>Paraglomerales</taxon>
        <taxon>Paraglomeraceae</taxon>
        <taxon>Paraglomus</taxon>
    </lineage>
</organism>
<gene>
    <name evidence="2" type="ORF">PBRASI_LOCUS5637</name>
</gene>
<feature type="compositionally biased region" description="Polar residues" evidence="1">
    <location>
        <begin position="1"/>
        <end position="10"/>
    </location>
</feature>
<name>A0A9N9FWZ8_9GLOM</name>
<accession>A0A9N9FWZ8</accession>
<dbReference type="Proteomes" id="UP000789739">
    <property type="component" value="Unassembled WGS sequence"/>
</dbReference>
<dbReference type="AlphaFoldDB" id="A0A9N9FWZ8"/>